<dbReference type="InterPro" id="IPR000239">
    <property type="entry name" value="GPCR_kinase"/>
</dbReference>
<dbReference type="EC" id="2.7.11.-" evidence="9"/>
<feature type="domain" description="AGC-kinase C-terminal" evidence="12">
    <location>
        <begin position="414"/>
        <end position="479"/>
    </location>
</feature>
<dbReference type="InterPro" id="IPR011009">
    <property type="entry name" value="Kinase-like_dom_sf"/>
</dbReference>
<dbReference type="SUPFAM" id="SSF48097">
    <property type="entry name" value="Regulator of G-protein signaling, RGS"/>
    <property type="match status" value="1"/>
</dbReference>
<evidence type="ECO:0000259" key="12">
    <source>
        <dbReference type="PROSITE" id="PS51285"/>
    </source>
</evidence>
<dbReference type="GO" id="GO:0050254">
    <property type="term" value="F:rhodopsin kinase activity"/>
    <property type="evidence" value="ECO:0007669"/>
    <property type="project" value="TreeGrafter"/>
</dbReference>
<dbReference type="PANTHER" id="PTHR24355">
    <property type="entry name" value="G PROTEIN-COUPLED RECEPTOR KINASE/RIBOSOMAL PROTEIN S6 KINASE"/>
    <property type="match status" value="1"/>
</dbReference>
<evidence type="ECO:0000259" key="10">
    <source>
        <dbReference type="PROSITE" id="PS50011"/>
    </source>
</evidence>
<dbReference type="Gene3D" id="3.30.200.20">
    <property type="entry name" value="Phosphorylase Kinase, domain 1"/>
    <property type="match status" value="1"/>
</dbReference>
<evidence type="ECO:0000259" key="11">
    <source>
        <dbReference type="PROSITE" id="PS50132"/>
    </source>
</evidence>
<evidence type="ECO:0000256" key="7">
    <source>
        <dbReference type="ARBA" id="ARBA00022840"/>
    </source>
</evidence>
<dbReference type="PROSITE" id="PS51285">
    <property type="entry name" value="AGC_KINASE_CTER"/>
    <property type="match status" value="1"/>
</dbReference>
<evidence type="ECO:0000256" key="6">
    <source>
        <dbReference type="ARBA" id="ARBA00022777"/>
    </source>
</evidence>
<feature type="domain" description="RGS" evidence="11">
    <location>
        <begin position="43"/>
        <end position="156"/>
    </location>
</feature>
<dbReference type="Gene3D" id="1.10.167.10">
    <property type="entry name" value="Regulator of G-protein Signalling 4, domain 2"/>
    <property type="match status" value="1"/>
</dbReference>
<dbReference type="SMART" id="SM00315">
    <property type="entry name" value="RGS"/>
    <property type="match status" value="1"/>
</dbReference>
<organism evidence="13 14">
    <name type="scientific">Culter alburnus</name>
    <name type="common">Topmouth culter</name>
    <dbReference type="NCBI Taxonomy" id="194366"/>
    <lineage>
        <taxon>Eukaryota</taxon>
        <taxon>Metazoa</taxon>
        <taxon>Chordata</taxon>
        <taxon>Craniata</taxon>
        <taxon>Vertebrata</taxon>
        <taxon>Euteleostomi</taxon>
        <taxon>Actinopterygii</taxon>
        <taxon>Neopterygii</taxon>
        <taxon>Teleostei</taxon>
        <taxon>Ostariophysi</taxon>
        <taxon>Cypriniformes</taxon>
        <taxon>Xenocyprididae</taxon>
        <taxon>Xenocypridinae</taxon>
        <taxon>Culter</taxon>
    </lineage>
</organism>
<dbReference type="GO" id="GO:0009966">
    <property type="term" value="P:regulation of signal transduction"/>
    <property type="evidence" value="ECO:0007669"/>
    <property type="project" value="TreeGrafter"/>
</dbReference>
<keyword evidence="3" id="KW-0597">Phosphoprotein</keyword>
<keyword evidence="7 9" id="KW-0067">ATP-binding</keyword>
<keyword evidence="4 9" id="KW-0808">Transferase</keyword>
<evidence type="ECO:0000256" key="5">
    <source>
        <dbReference type="ARBA" id="ARBA00022741"/>
    </source>
</evidence>
<comment type="similarity">
    <text evidence="1 9">Belongs to the protein kinase superfamily. AGC Ser/Thr protein kinase family. GPRK subfamily.</text>
</comment>
<dbReference type="GO" id="GO:0007165">
    <property type="term" value="P:signal transduction"/>
    <property type="evidence" value="ECO:0007669"/>
    <property type="project" value="InterPro"/>
</dbReference>
<dbReference type="PRINTS" id="PR00717">
    <property type="entry name" value="GPCRKINASE"/>
</dbReference>
<evidence type="ECO:0000256" key="2">
    <source>
        <dbReference type="ARBA" id="ARBA00022527"/>
    </source>
</evidence>
<feature type="active site" description="Proton acceptor" evidence="8">
    <location>
        <position position="291"/>
    </location>
</feature>
<evidence type="ECO:0000313" key="13">
    <source>
        <dbReference type="EMBL" id="KAK9958431.1"/>
    </source>
</evidence>
<keyword evidence="5 9" id="KW-0547">Nucleotide-binding</keyword>
<dbReference type="EMBL" id="JAWDJR010000018">
    <property type="protein sequence ID" value="KAK9958431.1"/>
    <property type="molecule type" value="Genomic_DNA"/>
</dbReference>
<dbReference type="InterPro" id="IPR016137">
    <property type="entry name" value="RGS"/>
</dbReference>
<keyword evidence="6 9" id="KW-0418">Kinase</keyword>
<keyword evidence="2 9" id="KW-0723">Serine/threonine-protein kinase</keyword>
<dbReference type="PANTHER" id="PTHR24355:SF29">
    <property type="entry name" value="RHODOPSIN KINASE GRK7-B"/>
    <property type="match status" value="1"/>
</dbReference>
<evidence type="ECO:0000256" key="3">
    <source>
        <dbReference type="ARBA" id="ARBA00022553"/>
    </source>
</evidence>
<dbReference type="AlphaFoldDB" id="A0AAW1ZAR3"/>
<name>A0AAW1ZAR3_CULAL</name>
<keyword evidence="14" id="KW-1185">Reference proteome</keyword>
<reference evidence="13 14" key="1">
    <citation type="submission" date="2024-05" db="EMBL/GenBank/DDBJ databases">
        <title>A high-quality chromosomal-level genome assembly of Topmouth culter (Culter alburnus).</title>
        <authorList>
            <person name="Zhao H."/>
        </authorList>
    </citation>
    <scope>NUCLEOTIDE SEQUENCE [LARGE SCALE GENOMIC DNA]</scope>
    <source>
        <strain evidence="13">CATC2023</strain>
        <tissue evidence="13">Muscle</tissue>
    </source>
</reference>
<evidence type="ECO:0000313" key="14">
    <source>
        <dbReference type="Proteomes" id="UP001479290"/>
    </source>
</evidence>
<accession>A0AAW1ZAR3</accession>
<dbReference type="InterPro" id="IPR044926">
    <property type="entry name" value="RGS_subdomain_2"/>
</dbReference>
<dbReference type="PROSITE" id="PS50011">
    <property type="entry name" value="PROTEIN_KINASE_DOM"/>
    <property type="match status" value="1"/>
</dbReference>
<protein>
    <recommendedName>
        <fullName evidence="9">G protein-coupled receptor kinase</fullName>
        <ecNumber evidence="9">2.7.11.-</ecNumber>
    </recommendedName>
</protein>
<dbReference type="Pfam" id="PF00615">
    <property type="entry name" value="RGS"/>
    <property type="match status" value="1"/>
</dbReference>
<dbReference type="SUPFAM" id="SSF56112">
    <property type="entry name" value="Protein kinase-like (PK-like)"/>
    <property type="match status" value="1"/>
</dbReference>
<dbReference type="Gene3D" id="1.10.510.10">
    <property type="entry name" value="Transferase(Phosphotransferase) domain 1"/>
    <property type="match status" value="1"/>
</dbReference>
<dbReference type="InterPro" id="IPR008271">
    <property type="entry name" value="Ser/Thr_kinase_AS"/>
</dbReference>
<dbReference type="SMART" id="SM00220">
    <property type="entry name" value="S_TKc"/>
    <property type="match status" value="1"/>
</dbReference>
<dbReference type="Pfam" id="PF00069">
    <property type="entry name" value="Pkinase"/>
    <property type="match status" value="1"/>
</dbReference>
<evidence type="ECO:0000256" key="4">
    <source>
        <dbReference type="ARBA" id="ARBA00022679"/>
    </source>
</evidence>
<evidence type="ECO:0000256" key="8">
    <source>
        <dbReference type="PIRSR" id="PIRSR600239-51"/>
    </source>
</evidence>
<dbReference type="PROSITE" id="PS00108">
    <property type="entry name" value="PROTEIN_KINASE_ST"/>
    <property type="match status" value="1"/>
</dbReference>
<gene>
    <name evidence="13" type="ORF">ABG768_010553</name>
</gene>
<feature type="domain" description="Protein kinase" evidence="10">
    <location>
        <begin position="171"/>
        <end position="413"/>
    </location>
</feature>
<proteinExistence type="inferred from homology"/>
<dbReference type="PROSITE" id="PS50132">
    <property type="entry name" value="RGS"/>
    <property type="match status" value="1"/>
</dbReference>
<dbReference type="InterPro" id="IPR036305">
    <property type="entry name" value="RGS_sf"/>
</dbReference>
<dbReference type="Proteomes" id="UP001479290">
    <property type="component" value="Unassembled WGS sequence"/>
</dbReference>
<dbReference type="InterPro" id="IPR000961">
    <property type="entry name" value="AGC-kinase_C"/>
</dbReference>
<evidence type="ECO:0000256" key="9">
    <source>
        <dbReference type="RuleBase" id="RU000308"/>
    </source>
</evidence>
<comment type="caution">
    <text evidence="13">The sequence shown here is derived from an EMBL/GenBank/DDBJ whole genome shotgun (WGS) entry which is preliminary data.</text>
</comment>
<dbReference type="InterPro" id="IPR000719">
    <property type="entry name" value="Prot_kinase_dom"/>
</dbReference>
<evidence type="ECO:0000256" key="1">
    <source>
        <dbReference type="ARBA" id="ARBA00009793"/>
    </source>
</evidence>
<sequence>MCDMGGLDNLVANTTYLKAQSLDDKEMRKHKPIPKDFEHICEQQPIGKTCFRQFPLASNPEYLAAAEFLEELNDWNLAEAGAKEKARQNIINKFCKADSKSFLAYLTEDMAEKCKAVSEKDFEEVMMGQVKEATQEFLRGKPFNEYQTSPFFDRFVQWKEFEKQPISDKYFYEFRTLGKGGFGEVKSTGQMYACKKLDKKRLKKKGGEKMALLEKKILEKVNSLFLVNLAYAFDTKTHLCLVMTLMNGGDLKYHIYHTAEHGIEMERIIHYTAQITTGILHLHAMDIAYRDMKPENVLLDSQGQCRLSDLGLAAGTKGYMAPEILKQEPYRMSVDWWALGCSIYEMVAGRLPFRDHKEKVTKEEIVRRTLEDECKFEHKNFDAPSKDIISLFLKKNVEDRLGCKGDPWKHEFFKSINIPRLEAGLIPPPWVPKPNVVYAKDTGDIRDFSEVKGVEFDANDEKFFKEFSTGAVPIPWQQEMIDNGLFDELNDPNRKKLSAGLDDDEQKSKYCTLL</sequence>
<dbReference type="GO" id="GO:0005524">
    <property type="term" value="F:ATP binding"/>
    <property type="evidence" value="ECO:0007669"/>
    <property type="project" value="UniProtKB-KW"/>
</dbReference>
<dbReference type="FunFam" id="1.10.510.10:FF:000074">
    <property type="entry name" value="G protein-coupled receptor kinase"/>
    <property type="match status" value="1"/>
</dbReference>
<dbReference type="GO" id="GO:0005737">
    <property type="term" value="C:cytoplasm"/>
    <property type="evidence" value="ECO:0007669"/>
    <property type="project" value="TreeGrafter"/>
</dbReference>